<dbReference type="InterPro" id="IPR015889">
    <property type="entry name" value="Intradiol_dOase_core"/>
</dbReference>
<evidence type="ECO:0000259" key="1">
    <source>
        <dbReference type="Pfam" id="PF00775"/>
    </source>
</evidence>
<organism evidence="2 3">
    <name type="scientific">Byssothecium circinans</name>
    <dbReference type="NCBI Taxonomy" id="147558"/>
    <lineage>
        <taxon>Eukaryota</taxon>
        <taxon>Fungi</taxon>
        <taxon>Dikarya</taxon>
        <taxon>Ascomycota</taxon>
        <taxon>Pezizomycotina</taxon>
        <taxon>Dothideomycetes</taxon>
        <taxon>Pleosporomycetidae</taxon>
        <taxon>Pleosporales</taxon>
        <taxon>Massarineae</taxon>
        <taxon>Massarinaceae</taxon>
        <taxon>Byssothecium</taxon>
    </lineage>
</organism>
<sequence>FAQPELSNGQMLECKQHVSRGSEALSNCLESRELKDLHTRMAAERAETVHRIRKARGIDVSTDRNDQVKQWAKDSHEQDINNPAWSTKNDEYLFNYHAGDNPNDSHPVCILAPESIYSPYWQEGQIERQDIRAGQQGIDMRLALQVIDLETCRPMEGAQVDLWQANAAGTYSAQATDSLRGKQHTSNWGTADFDTIFPGHYSGRATHVHVAVRAKGETKVLHAGQIYWDEWLRICVESTEQYLGNEVPVTLNLDDGFIADAATDKYDPFAKWAWLGQNYPYDGIISWTVIGINRSAQVTQPSKRDHSFFD</sequence>
<proteinExistence type="predicted"/>
<feature type="domain" description="Intradiol ring-cleavage dioxygenases" evidence="1">
    <location>
        <begin position="133"/>
        <end position="205"/>
    </location>
</feature>
<dbReference type="EMBL" id="ML977030">
    <property type="protein sequence ID" value="KAF1949942.1"/>
    <property type="molecule type" value="Genomic_DNA"/>
</dbReference>
<gene>
    <name evidence="2" type="ORF">CC80DRAFT_363364</name>
</gene>
<evidence type="ECO:0000313" key="3">
    <source>
        <dbReference type="Proteomes" id="UP000800035"/>
    </source>
</evidence>
<dbReference type="GO" id="GO:0008199">
    <property type="term" value="F:ferric iron binding"/>
    <property type="evidence" value="ECO:0007669"/>
    <property type="project" value="InterPro"/>
</dbReference>
<reference evidence="2" key="1">
    <citation type="journal article" date="2020" name="Stud. Mycol.">
        <title>101 Dothideomycetes genomes: a test case for predicting lifestyles and emergence of pathogens.</title>
        <authorList>
            <person name="Haridas S."/>
            <person name="Albert R."/>
            <person name="Binder M."/>
            <person name="Bloem J."/>
            <person name="Labutti K."/>
            <person name="Salamov A."/>
            <person name="Andreopoulos B."/>
            <person name="Baker S."/>
            <person name="Barry K."/>
            <person name="Bills G."/>
            <person name="Bluhm B."/>
            <person name="Cannon C."/>
            <person name="Castanera R."/>
            <person name="Culley D."/>
            <person name="Daum C."/>
            <person name="Ezra D."/>
            <person name="Gonzalez J."/>
            <person name="Henrissat B."/>
            <person name="Kuo A."/>
            <person name="Liang C."/>
            <person name="Lipzen A."/>
            <person name="Lutzoni F."/>
            <person name="Magnuson J."/>
            <person name="Mondo S."/>
            <person name="Nolan M."/>
            <person name="Ohm R."/>
            <person name="Pangilinan J."/>
            <person name="Park H.-J."/>
            <person name="Ramirez L."/>
            <person name="Alfaro M."/>
            <person name="Sun H."/>
            <person name="Tritt A."/>
            <person name="Yoshinaga Y."/>
            <person name="Zwiers L.-H."/>
            <person name="Turgeon B."/>
            <person name="Goodwin S."/>
            <person name="Spatafora J."/>
            <person name="Crous P."/>
            <person name="Grigoriev I."/>
        </authorList>
    </citation>
    <scope>NUCLEOTIDE SEQUENCE</scope>
    <source>
        <strain evidence="2">CBS 675.92</strain>
    </source>
</reference>
<dbReference type="SUPFAM" id="SSF49482">
    <property type="entry name" value="Aromatic compound dioxygenase"/>
    <property type="match status" value="1"/>
</dbReference>
<dbReference type="Gene3D" id="2.60.130.10">
    <property type="entry name" value="Aromatic compound dioxygenase"/>
    <property type="match status" value="1"/>
</dbReference>
<dbReference type="OrthoDB" id="121380at2759"/>
<name>A0A6A5TE48_9PLEO</name>
<dbReference type="Proteomes" id="UP000800035">
    <property type="component" value="Unassembled WGS sequence"/>
</dbReference>
<keyword evidence="2" id="KW-0223">Dioxygenase</keyword>
<dbReference type="PANTHER" id="PTHR34315">
    <property type="match status" value="1"/>
</dbReference>
<feature type="non-terminal residue" evidence="2">
    <location>
        <position position="1"/>
    </location>
</feature>
<evidence type="ECO:0000313" key="2">
    <source>
        <dbReference type="EMBL" id="KAF1949942.1"/>
    </source>
</evidence>
<feature type="non-terminal residue" evidence="2">
    <location>
        <position position="310"/>
    </location>
</feature>
<keyword evidence="2" id="KW-0560">Oxidoreductase</keyword>
<keyword evidence="3" id="KW-1185">Reference proteome</keyword>
<dbReference type="AlphaFoldDB" id="A0A6A5TE48"/>
<dbReference type="Pfam" id="PF00775">
    <property type="entry name" value="Dioxygenase_C"/>
    <property type="match status" value="1"/>
</dbReference>
<dbReference type="PANTHER" id="PTHR34315:SF1">
    <property type="entry name" value="INTRADIOL RING-CLEAVAGE DIOXYGENASES DOMAIN-CONTAINING PROTEIN-RELATED"/>
    <property type="match status" value="1"/>
</dbReference>
<accession>A0A6A5TE48</accession>
<dbReference type="GO" id="GO:0016702">
    <property type="term" value="F:oxidoreductase activity, acting on single donors with incorporation of molecular oxygen, incorporation of two atoms of oxygen"/>
    <property type="evidence" value="ECO:0007669"/>
    <property type="project" value="InterPro"/>
</dbReference>
<dbReference type="InterPro" id="IPR000627">
    <property type="entry name" value="Intradiol_dOase_C"/>
</dbReference>
<protein>
    <submittedName>
        <fullName evidence="2">Aromatic compound dioxygenase</fullName>
    </submittedName>
</protein>